<dbReference type="Pfam" id="PF13041">
    <property type="entry name" value="PPR_2"/>
    <property type="match status" value="1"/>
</dbReference>
<evidence type="ECO:0000256" key="2">
    <source>
        <dbReference type="PROSITE-ProRule" id="PRU00708"/>
    </source>
</evidence>
<dbReference type="NCBIfam" id="TIGR00756">
    <property type="entry name" value="PPR"/>
    <property type="match status" value="4"/>
</dbReference>
<reference evidence="4 5" key="1">
    <citation type="journal article" date="2011" name="Science">
        <title>The Selaginella genome identifies genetic changes associated with the evolution of vascular plants.</title>
        <authorList>
            <person name="Banks J.A."/>
            <person name="Nishiyama T."/>
            <person name="Hasebe M."/>
            <person name="Bowman J.L."/>
            <person name="Gribskov M."/>
            <person name="dePamphilis C."/>
            <person name="Albert V.A."/>
            <person name="Aono N."/>
            <person name="Aoyama T."/>
            <person name="Ambrose B.A."/>
            <person name="Ashton N.W."/>
            <person name="Axtell M.J."/>
            <person name="Barker E."/>
            <person name="Barker M.S."/>
            <person name="Bennetzen J.L."/>
            <person name="Bonawitz N.D."/>
            <person name="Chapple C."/>
            <person name="Cheng C."/>
            <person name="Correa L.G."/>
            <person name="Dacre M."/>
            <person name="DeBarry J."/>
            <person name="Dreyer I."/>
            <person name="Elias M."/>
            <person name="Engstrom E.M."/>
            <person name="Estelle M."/>
            <person name="Feng L."/>
            <person name="Finet C."/>
            <person name="Floyd S.K."/>
            <person name="Frommer W.B."/>
            <person name="Fujita T."/>
            <person name="Gramzow L."/>
            <person name="Gutensohn M."/>
            <person name="Harholt J."/>
            <person name="Hattori M."/>
            <person name="Heyl A."/>
            <person name="Hirai T."/>
            <person name="Hiwatashi Y."/>
            <person name="Ishikawa M."/>
            <person name="Iwata M."/>
            <person name="Karol K.G."/>
            <person name="Koehler B."/>
            <person name="Kolukisaoglu U."/>
            <person name="Kubo M."/>
            <person name="Kurata T."/>
            <person name="Lalonde S."/>
            <person name="Li K."/>
            <person name="Li Y."/>
            <person name="Litt A."/>
            <person name="Lyons E."/>
            <person name="Manning G."/>
            <person name="Maruyama T."/>
            <person name="Michael T.P."/>
            <person name="Mikami K."/>
            <person name="Miyazaki S."/>
            <person name="Morinaga S."/>
            <person name="Murata T."/>
            <person name="Mueller-Roeber B."/>
            <person name="Nelson D.R."/>
            <person name="Obara M."/>
            <person name="Oguri Y."/>
            <person name="Olmstead R.G."/>
            <person name="Onodera N."/>
            <person name="Petersen B.L."/>
            <person name="Pils B."/>
            <person name="Prigge M."/>
            <person name="Rensing S.A."/>
            <person name="Riano-Pachon D.M."/>
            <person name="Roberts A.W."/>
            <person name="Sato Y."/>
            <person name="Scheller H.V."/>
            <person name="Schulz B."/>
            <person name="Schulz C."/>
            <person name="Shakirov E.V."/>
            <person name="Shibagaki N."/>
            <person name="Shinohara N."/>
            <person name="Shippen D.E."/>
            <person name="Soerensen I."/>
            <person name="Sotooka R."/>
            <person name="Sugimoto N."/>
            <person name="Sugita M."/>
            <person name="Sumikawa N."/>
            <person name="Tanurdzic M."/>
            <person name="Theissen G."/>
            <person name="Ulvskov P."/>
            <person name="Wakazuki S."/>
            <person name="Weng J.K."/>
            <person name="Willats W.W."/>
            <person name="Wipf D."/>
            <person name="Wolf P.G."/>
            <person name="Yang L."/>
            <person name="Zimmer A.D."/>
            <person name="Zhu Q."/>
            <person name="Mitros T."/>
            <person name="Hellsten U."/>
            <person name="Loque D."/>
            <person name="Otillar R."/>
            <person name="Salamov A."/>
            <person name="Schmutz J."/>
            <person name="Shapiro H."/>
            <person name="Lindquist E."/>
            <person name="Lucas S."/>
            <person name="Rokhsar D."/>
            <person name="Grigoriev I.V."/>
        </authorList>
    </citation>
    <scope>NUCLEOTIDE SEQUENCE [LARGE SCALE GENOMIC DNA]</scope>
</reference>
<proteinExistence type="predicted"/>
<gene>
    <name evidence="4" type="ORF">SELMODRAFT_96189</name>
</gene>
<dbReference type="InParanoid" id="D8RKZ9"/>
<dbReference type="AlphaFoldDB" id="D8RKZ9"/>
<evidence type="ECO:0000256" key="1">
    <source>
        <dbReference type="ARBA" id="ARBA00022737"/>
    </source>
</evidence>
<dbReference type="Gramene" id="EFJ27317">
    <property type="protein sequence ID" value="EFJ27317"/>
    <property type="gene ID" value="SELMODRAFT_96189"/>
</dbReference>
<dbReference type="FunFam" id="1.25.40.10:FF:000158">
    <property type="entry name" value="pentatricopeptide repeat-containing protein At2g33680"/>
    <property type="match status" value="1"/>
</dbReference>
<keyword evidence="1" id="KW-0677">Repeat</keyword>
<evidence type="ECO:0000259" key="3">
    <source>
        <dbReference type="Pfam" id="PF23276"/>
    </source>
</evidence>
<protein>
    <recommendedName>
        <fullName evidence="3">Pentatricopeptide repeat-containing protein-mitochondrial domain-containing protein</fullName>
    </recommendedName>
</protein>
<dbReference type="SUPFAM" id="SSF48452">
    <property type="entry name" value="TPR-like"/>
    <property type="match status" value="1"/>
</dbReference>
<feature type="repeat" description="PPR" evidence="2">
    <location>
        <begin position="209"/>
        <end position="239"/>
    </location>
</feature>
<feature type="repeat" description="PPR" evidence="2">
    <location>
        <begin position="372"/>
        <end position="406"/>
    </location>
</feature>
<evidence type="ECO:0000313" key="5">
    <source>
        <dbReference type="Proteomes" id="UP000001514"/>
    </source>
</evidence>
<organism evidence="5">
    <name type="scientific">Selaginella moellendorffii</name>
    <name type="common">Spikemoss</name>
    <dbReference type="NCBI Taxonomy" id="88036"/>
    <lineage>
        <taxon>Eukaryota</taxon>
        <taxon>Viridiplantae</taxon>
        <taxon>Streptophyta</taxon>
        <taxon>Embryophyta</taxon>
        <taxon>Tracheophyta</taxon>
        <taxon>Lycopodiopsida</taxon>
        <taxon>Selaginellales</taxon>
        <taxon>Selaginellaceae</taxon>
        <taxon>Selaginella</taxon>
    </lineage>
</organism>
<evidence type="ECO:0000313" key="4">
    <source>
        <dbReference type="EMBL" id="EFJ27317.1"/>
    </source>
</evidence>
<dbReference type="Pfam" id="PF23276">
    <property type="entry name" value="TPR_24"/>
    <property type="match status" value="1"/>
</dbReference>
<feature type="domain" description="Pentatricopeptide repeat-containing protein-mitochondrial" evidence="3">
    <location>
        <begin position="143"/>
        <end position="235"/>
    </location>
</feature>
<dbReference type="FunFam" id="1.25.40.10:FF:000442">
    <property type="entry name" value="Pentatricopeptide repeat-containing protein At3g49710"/>
    <property type="match status" value="1"/>
</dbReference>
<sequence length="542" mass="60380">MRYRLLAFTRVRCFHRHHRRSYSSLSRRGLVKVEPWRKGKTNKFTIDEEQCRSRIRQAVEELCTDGCRADINTYASLLQQCGNAGALAEGKRVHARILHLGLEADKLVANFLILMYGKCKSNGFLEEAEAIFRKLPRRHFVAWTALVTAYAQNGQATKAFRTFQLMDLDGSQPDSIAFISVLDACATVFALDAGRLVHRTVADAGVSLDARVVNMLIHLYGRCGALREARSLFDKLDERNVVSWTTMVAAYAQNGYPDEARAIFDEMPRRNLVSWNAMVTAYAENGRGKKALDIFRLMDLEGTQADGFTYLGSLDACSTIPDLAYGRLIHAEIRESRSSSDPKVGNALLNLYAKCGHLRDAVALFATMPMKILAAWNTMIGAFAQTGHGKEAIEVFEHLAMEGLLPDEISFISVLSGCAYAGIFKDGLRIFVSITSDYGVTRVYDHFVCAVNILCQAGMLEEAEELADTMPFVTDAIPWMTLLAAAKVQNDMPRAARAGEKARKLNPNVSAPYVMLSSVYHMRRQQAGESEDEDEEVILSER</sequence>
<dbReference type="Pfam" id="PF01535">
    <property type="entry name" value="PPR"/>
    <property type="match status" value="4"/>
</dbReference>
<dbReference type="HOGENOM" id="CLU_002706_37_2_1"/>
<feature type="repeat" description="PPR" evidence="2">
    <location>
        <begin position="139"/>
        <end position="173"/>
    </location>
</feature>
<dbReference type="Gene3D" id="1.25.40.10">
    <property type="entry name" value="Tetratricopeptide repeat domain"/>
    <property type="match status" value="3"/>
</dbReference>
<keyword evidence="5" id="KW-1185">Reference proteome</keyword>
<dbReference type="PANTHER" id="PTHR24015">
    <property type="entry name" value="OS07G0578800 PROTEIN-RELATED"/>
    <property type="match status" value="1"/>
</dbReference>
<dbReference type="Proteomes" id="UP000001514">
    <property type="component" value="Unassembled WGS sequence"/>
</dbReference>
<dbReference type="InterPro" id="IPR002885">
    <property type="entry name" value="PPR_rpt"/>
</dbReference>
<dbReference type="FunFam" id="1.25.40.10:FF:000381">
    <property type="entry name" value="Pentatricopeptide repeat-containing protein"/>
    <property type="match status" value="1"/>
</dbReference>
<dbReference type="GO" id="GO:0009451">
    <property type="term" value="P:RNA modification"/>
    <property type="evidence" value="ECO:0007669"/>
    <property type="project" value="InterPro"/>
</dbReference>
<dbReference type="EMBL" id="GL377582">
    <property type="protein sequence ID" value="EFJ27317.1"/>
    <property type="molecule type" value="Genomic_DNA"/>
</dbReference>
<dbReference type="PANTHER" id="PTHR24015:SF548">
    <property type="entry name" value="OS08G0340900 PROTEIN"/>
    <property type="match status" value="1"/>
</dbReference>
<feature type="repeat" description="PPR" evidence="2">
    <location>
        <begin position="240"/>
        <end position="274"/>
    </location>
</feature>
<dbReference type="eggNOG" id="KOG4197">
    <property type="taxonomic scope" value="Eukaryota"/>
</dbReference>
<dbReference type="PROSITE" id="PS51375">
    <property type="entry name" value="PPR"/>
    <property type="match status" value="4"/>
</dbReference>
<name>D8RKZ9_SELML</name>
<dbReference type="GO" id="GO:0048731">
    <property type="term" value="P:system development"/>
    <property type="evidence" value="ECO:0007669"/>
    <property type="project" value="UniProtKB-ARBA"/>
</dbReference>
<dbReference type="InterPro" id="IPR046960">
    <property type="entry name" value="PPR_At4g14850-like_plant"/>
</dbReference>
<dbReference type="KEGG" id="smo:SELMODRAFT_96189"/>
<dbReference type="InterPro" id="IPR011990">
    <property type="entry name" value="TPR-like_helical_dom_sf"/>
</dbReference>
<dbReference type="InterPro" id="IPR057027">
    <property type="entry name" value="TPR_mt"/>
</dbReference>
<dbReference type="GO" id="GO:0003723">
    <property type="term" value="F:RNA binding"/>
    <property type="evidence" value="ECO:0007669"/>
    <property type="project" value="InterPro"/>
</dbReference>
<accession>D8RKZ9</accession>